<proteinExistence type="inferred from homology"/>
<dbReference type="GO" id="GO:0005737">
    <property type="term" value="C:cytoplasm"/>
    <property type="evidence" value="ECO:0000318"/>
    <property type="project" value="GO_Central"/>
</dbReference>
<dbReference type="OMA" id="THQCANQ"/>
<evidence type="ECO:0000256" key="2">
    <source>
        <dbReference type="RuleBase" id="RU000383"/>
    </source>
</evidence>
<dbReference type="InterPro" id="IPR013763">
    <property type="entry name" value="Cyclin-like_dom"/>
</dbReference>
<dbReference type="AlphaFoldDB" id="B8C5W3"/>
<dbReference type="GO" id="GO:0000307">
    <property type="term" value="C:cyclin-dependent protein kinase holoenzyme complex"/>
    <property type="evidence" value="ECO:0000318"/>
    <property type="project" value="GO_Central"/>
</dbReference>
<dbReference type="Pfam" id="PF00134">
    <property type="entry name" value="Cyclin_N"/>
    <property type="match status" value="1"/>
</dbReference>
<evidence type="ECO:0000259" key="4">
    <source>
        <dbReference type="SMART" id="SM01332"/>
    </source>
</evidence>
<evidence type="ECO:0000313" key="5">
    <source>
        <dbReference type="EMBL" id="EED91190.1"/>
    </source>
</evidence>
<reference evidence="5 6" key="2">
    <citation type="journal article" date="2008" name="Nature">
        <title>The Phaeodactylum genome reveals the evolutionary history of diatom genomes.</title>
        <authorList>
            <person name="Bowler C."/>
            <person name="Allen A.E."/>
            <person name="Badger J.H."/>
            <person name="Grimwood J."/>
            <person name="Jabbari K."/>
            <person name="Kuo A."/>
            <person name="Maheswari U."/>
            <person name="Martens C."/>
            <person name="Maumus F."/>
            <person name="Otillar R.P."/>
            <person name="Rayko E."/>
            <person name="Salamov A."/>
            <person name="Vandepoele K."/>
            <person name="Beszteri B."/>
            <person name="Gruber A."/>
            <person name="Heijde M."/>
            <person name="Katinka M."/>
            <person name="Mock T."/>
            <person name="Valentin K."/>
            <person name="Verret F."/>
            <person name="Berges J.A."/>
            <person name="Brownlee C."/>
            <person name="Cadoret J.P."/>
            <person name="Chiovitti A."/>
            <person name="Choi C.J."/>
            <person name="Coesel S."/>
            <person name="De Martino A."/>
            <person name="Detter J.C."/>
            <person name="Durkin C."/>
            <person name="Falciatore A."/>
            <person name="Fournet J."/>
            <person name="Haruta M."/>
            <person name="Huysman M.J."/>
            <person name="Jenkins B.D."/>
            <person name="Jiroutova K."/>
            <person name="Jorgensen R.E."/>
            <person name="Joubert Y."/>
            <person name="Kaplan A."/>
            <person name="Kroger N."/>
            <person name="Kroth P.G."/>
            <person name="La Roche J."/>
            <person name="Lindquist E."/>
            <person name="Lommer M."/>
            <person name="Martin-Jezequel V."/>
            <person name="Lopez P.J."/>
            <person name="Lucas S."/>
            <person name="Mangogna M."/>
            <person name="McGinnis K."/>
            <person name="Medlin L.K."/>
            <person name="Montsant A."/>
            <person name="Oudot-Le Secq M.P."/>
            <person name="Napoli C."/>
            <person name="Obornik M."/>
            <person name="Parker M.S."/>
            <person name="Petit J.L."/>
            <person name="Porcel B.M."/>
            <person name="Poulsen N."/>
            <person name="Robison M."/>
            <person name="Rychlewski L."/>
            <person name="Rynearson T.A."/>
            <person name="Schmutz J."/>
            <person name="Shapiro H."/>
            <person name="Siaut M."/>
            <person name="Stanley M."/>
            <person name="Sussman M.R."/>
            <person name="Taylor A.R."/>
            <person name="Vardi A."/>
            <person name="von Dassow P."/>
            <person name="Vyverman W."/>
            <person name="Willis A."/>
            <person name="Wyrwicz L.S."/>
            <person name="Rokhsar D.S."/>
            <person name="Weissenbach J."/>
            <person name="Armbrust E.V."/>
            <person name="Green B.R."/>
            <person name="Van de Peer Y."/>
            <person name="Grigoriev I.V."/>
        </authorList>
    </citation>
    <scope>NUCLEOTIDE SEQUENCE [LARGE SCALE GENOMIC DNA]</scope>
    <source>
        <strain evidence="5 6">CCMP1335</strain>
    </source>
</reference>
<dbReference type="PANTHER" id="PTHR10177">
    <property type="entry name" value="CYCLINS"/>
    <property type="match status" value="1"/>
</dbReference>
<dbReference type="GO" id="GO:0016538">
    <property type="term" value="F:cyclin-dependent protein serine/threonine kinase regulator activity"/>
    <property type="evidence" value="ECO:0000318"/>
    <property type="project" value="GO_Central"/>
</dbReference>
<dbReference type="Gene3D" id="1.10.472.10">
    <property type="entry name" value="Cyclin-like"/>
    <property type="match status" value="2"/>
</dbReference>
<dbReference type="InterPro" id="IPR039361">
    <property type="entry name" value="Cyclin"/>
</dbReference>
<dbReference type="SMART" id="SM01332">
    <property type="entry name" value="Cyclin_C"/>
    <property type="match status" value="1"/>
</dbReference>
<protein>
    <recommendedName>
        <fullName evidence="7">Cyclin-like domain-containing protein</fullName>
    </recommendedName>
</protein>
<dbReference type="EMBL" id="CM000643">
    <property type="protein sequence ID" value="EED91190.1"/>
    <property type="molecule type" value="Genomic_DNA"/>
</dbReference>
<gene>
    <name evidence="5" type="ORF">THAPSDRAFT_6211</name>
</gene>
<dbReference type="SUPFAM" id="SSF47954">
    <property type="entry name" value="Cyclin-like"/>
    <property type="match status" value="2"/>
</dbReference>
<feature type="domain" description="Cyclin C-terminal" evidence="4">
    <location>
        <begin position="137"/>
        <end position="259"/>
    </location>
</feature>
<dbReference type="InterPro" id="IPR036915">
    <property type="entry name" value="Cyclin-like_sf"/>
</dbReference>
<dbReference type="GO" id="GO:0005634">
    <property type="term" value="C:nucleus"/>
    <property type="evidence" value="ECO:0000318"/>
    <property type="project" value="GO_Central"/>
</dbReference>
<name>B8C5W3_THAPS</name>
<dbReference type="PaxDb" id="35128-Thaps6211"/>
<reference evidence="5 6" key="1">
    <citation type="journal article" date="2004" name="Science">
        <title>The genome of the diatom Thalassiosira pseudonana: ecology, evolution, and metabolism.</title>
        <authorList>
            <person name="Armbrust E.V."/>
            <person name="Berges J.A."/>
            <person name="Bowler C."/>
            <person name="Green B.R."/>
            <person name="Martinez D."/>
            <person name="Putnam N.H."/>
            <person name="Zhou S."/>
            <person name="Allen A.E."/>
            <person name="Apt K.E."/>
            <person name="Bechner M."/>
            <person name="Brzezinski M.A."/>
            <person name="Chaal B.K."/>
            <person name="Chiovitti A."/>
            <person name="Davis A.K."/>
            <person name="Demarest M.S."/>
            <person name="Detter J.C."/>
            <person name="Glavina T."/>
            <person name="Goodstein D."/>
            <person name="Hadi M.Z."/>
            <person name="Hellsten U."/>
            <person name="Hildebrand M."/>
            <person name="Jenkins B.D."/>
            <person name="Jurka J."/>
            <person name="Kapitonov V.V."/>
            <person name="Kroger N."/>
            <person name="Lau W.W."/>
            <person name="Lane T.W."/>
            <person name="Larimer F.W."/>
            <person name="Lippmeier J.C."/>
            <person name="Lucas S."/>
            <person name="Medina M."/>
            <person name="Montsant A."/>
            <person name="Obornik M."/>
            <person name="Parker M.S."/>
            <person name="Palenik B."/>
            <person name="Pazour G.J."/>
            <person name="Richardson P.M."/>
            <person name="Rynearson T.A."/>
            <person name="Saito M.A."/>
            <person name="Schwartz D.C."/>
            <person name="Thamatrakoln K."/>
            <person name="Valentin K."/>
            <person name="Vardi A."/>
            <person name="Wilkerson F.P."/>
            <person name="Rokhsar D.S."/>
        </authorList>
    </citation>
    <scope>NUCLEOTIDE SEQUENCE [LARGE SCALE GENOMIC DNA]</scope>
    <source>
        <strain evidence="5 6">CCMP1335</strain>
    </source>
</reference>
<sequence length="263" mass="30221">MTTTLLSEVVEQWNVLAERETKPAYRITKPVTSLDTRDTITKWLYRTIDYYSIDRSVVSCALVFFEQYTSRQSSVDFEQCQLIAMASLYLASKMSSNDNPLTISRLVALSNDYFTAVQVYRMESRIINTLDWYLYPPIPALFVDSVLPFINDLMEEHPEVMHEEVRDVTWYLVELSSCDHIFVAMKPSSIAYAATLLAFDIASVPSHTKDRFEALHLQNTPHMTEICIQRLRKVYDIAISNAEDEVSRLSESSPTVVSQDDML</sequence>
<dbReference type="InterPro" id="IPR004367">
    <property type="entry name" value="Cyclin_C-dom"/>
</dbReference>
<dbReference type="SMART" id="SM00385">
    <property type="entry name" value="CYCLIN"/>
    <property type="match status" value="1"/>
</dbReference>
<evidence type="ECO:0000259" key="3">
    <source>
        <dbReference type="SMART" id="SM00385"/>
    </source>
</evidence>
<keyword evidence="6" id="KW-1185">Reference proteome</keyword>
<dbReference type="HOGENOM" id="CLU_1059545_0_0_1"/>
<dbReference type="GeneID" id="7445958"/>
<evidence type="ECO:0000313" key="6">
    <source>
        <dbReference type="Proteomes" id="UP000001449"/>
    </source>
</evidence>
<dbReference type="STRING" id="35128.B8C5W3"/>
<dbReference type="InterPro" id="IPR006671">
    <property type="entry name" value="Cyclin_N"/>
</dbReference>
<dbReference type="Pfam" id="PF02984">
    <property type="entry name" value="Cyclin_C"/>
    <property type="match status" value="1"/>
</dbReference>
<dbReference type="RefSeq" id="XP_002291083.1">
    <property type="nucleotide sequence ID" value="XM_002291047.1"/>
</dbReference>
<organism evidence="5 6">
    <name type="scientific">Thalassiosira pseudonana</name>
    <name type="common">Marine diatom</name>
    <name type="synonym">Cyclotella nana</name>
    <dbReference type="NCBI Taxonomy" id="35128"/>
    <lineage>
        <taxon>Eukaryota</taxon>
        <taxon>Sar</taxon>
        <taxon>Stramenopiles</taxon>
        <taxon>Ochrophyta</taxon>
        <taxon>Bacillariophyta</taxon>
        <taxon>Coscinodiscophyceae</taxon>
        <taxon>Thalassiosirophycidae</taxon>
        <taxon>Thalassiosirales</taxon>
        <taxon>Thalassiosiraceae</taxon>
        <taxon>Thalassiosira</taxon>
    </lineage>
</organism>
<dbReference type="KEGG" id="tps:THAPSDRAFT_6211"/>
<feature type="domain" description="Cyclin-like" evidence="3">
    <location>
        <begin position="42"/>
        <end position="128"/>
    </location>
</feature>
<comment type="similarity">
    <text evidence="2">Belongs to the cyclin family.</text>
</comment>
<dbReference type="InParanoid" id="B8C5W3"/>
<evidence type="ECO:0000256" key="1">
    <source>
        <dbReference type="ARBA" id="ARBA00023127"/>
    </source>
</evidence>
<evidence type="ECO:0008006" key="7">
    <source>
        <dbReference type="Google" id="ProtNLM"/>
    </source>
</evidence>
<keyword evidence="1 2" id="KW-0195">Cyclin</keyword>
<dbReference type="Proteomes" id="UP000001449">
    <property type="component" value="Chromosome 6"/>
</dbReference>
<dbReference type="GO" id="GO:0000082">
    <property type="term" value="P:G1/S transition of mitotic cell cycle"/>
    <property type="evidence" value="ECO:0000318"/>
    <property type="project" value="GO_Central"/>
</dbReference>
<accession>B8C5W3</accession>